<evidence type="ECO:0000313" key="3">
    <source>
        <dbReference type="Proteomes" id="UP000240987"/>
    </source>
</evidence>
<dbReference type="PROSITE" id="PS00409">
    <property type="entry name" value="PROKAR_NTER_METHYL"/>
    <property type="match status" value="1"/>
</dbReference>
<dbReference type="InterPro" id="IPR012902">
    <property type="entry name" value="N_methyl_site"/>
</dbReference>
<dbReference type="EMBL" id="PYMJ01000017">
    <property type="protein sequence ID" value="PSU47014.1"/>
    <property type="molecule type" value="Genomic_DNA"/>
</dbReference>
<accession>A0A2T3JDR2</accession>
<protein>
    <submittedName>
        <fullName evidence="2">MSHA biogenesis protein MshO</fullName>
    </submittedName>
</protein>
<keyword evidence="1" id="KW-0812">Transmembrane</keyword>
<dbReference type="Proteomes" id="UP000240987">
    <property type="component" value="Unassembled WGS sequence"/>
</dbReference>
<reference evidence="2 3" key="1">
    <citation type="submission" date="2018-01" db="EMBL/GenBank/DDBJ databases">
        <title>Whole genome sequencing of Histamine producing bacteria.</title>
        <authorList>
            <person name="Butler K."/>
        </authorList>
    </citation>
    <scope>NUCLEOTIDE SEQUENCE [LARGE SCALE GENOMIC DNA]</scope>
    <source>
        <strain evidence="2 3">JCM 12947</strain>
    </source>
</reference>
<comment type="caution">
    <text evidence="2">The sequence shown here is derived from an EMBL/GenBank/DDBJ whole genome shotgun (WGS) entry which is preliminary data.</text>
</comment>
<evidence type="ECO:0000313" key="2">
    <source>
        <dbReference type="EMBL" id="PSU47014.1"/>
    </source>
</evidence>
<proteinExistence type="predicted"/>
<organism evidence="2 3">
    <name type="scientific">Photobacterium frigidiphilum</name>
    <dbReference type="NCBI Taxonomy" id="264736"/>
    <lineage>
        <taxon>Bacteria</taxon>
        <taxon>Pseudomonadati</taxon>
        <taxon>Pseudomonadota</taxon>
        <taxon>Gammaproteobacteria</taxon>
        <taxon>Vibrionales</taxon>
        <taxon>Vibrionaceae</taxon>
        <taxon>Photobacterium</taxon>
    </lineage>
</organism>
<sequence>MPVSKYSQGFTLIEIIMSLIVLSVISLGIGSYLQLGAQGYIQNRDREQLQSQARFAAERISRELRHAVPNSLTVSGDNKCITFTPIEYAGFYTNQTLEDIDTLEGVMSSSVEGTDAEVADRWLVINPVRMADLTSASRSAAIKEVAGTQPWTISFNNPTTFASESASERFYIYGIDARLCIDGSRLTRAIRNIGTTAFSTAVPLAEHLVFTESHFTLEHASLNRNALVHFQLAFSQNGEKTQYSHDVQVINVP</sequence>
<dbReference type="RefSeq" id="WP_107243689.1">
    <property type="nucleotide sequence ID" value="NZ_PYMJ01000017.1"/>
</dbReference>
<keyword evidence="3" id="KW-1185">Reference proteome</keyword>
<dbReference type="OrthoDB" id="9788802at2"/>
<feature type="transmembrane region" description="Helical" evidence="1">
    <location>
        <begin position="12"/>
        <end position="33"/>
    </location>
</feature>
<dbReference type="NCBIfam" id="TIGR02532">
    <property type="entry name" value="IV_pilin_GFxxxE"/>
    <property type="match status" value="1"/>
</dbReference>
<keyword evidence="1" id="KW-1133">Transmembrane helix</keyword>
<name>A0A2T3JDR2_9GAMM</name>
<dbReference type="AlphaFoldDB" id="A0A2T3JDR2"/>
<dbReference type="Pfam" id="PF07963">
    <property type="entry name" value="N_methyl"/>
    <property type="match status" value="1"/>
</dbReference>
<gene>
    <name evidence="2" type="ORF">C9J12_16305</name>
</gene>
<evidence type="ECO:0000256" key="1">
    <source>
        <dbReference type="SAM" id="Phobius"/>
    </source>
</evidence>
<keyword evidence="1" id="KW-0472">Membrane</keyword>